<accession>A0A811Q774</accession>
<name>A0A811Q774_9POAL</name>
<keyword evidence="2" id="KW-1185">Reference proteome</keyword>
<comment type="caution">
    <text evidence="1">The sequence shown here is derived from an EMBL/GenBank/DDBJ whole genome shotgun (WGS) entry which is preliminary data.</text>
</comment>
<dbReference type="OrthoDB" id="780295at2759"/>
<reference evidence="1" key="1">
    <citation type="submission" date="2020-10" db="EMBL/GenBank/DDBJ databases">
        <authorList>
            <person name="Han B."/>
            <person name="Lu T."/>
            <person name="Zhao Q."/>
            <person name="Huang X."/>
            <person name="Zhao Y."/>
        </authorList>
    </citation>
    <scope>NUCLEOTIDE SEQUENCE</scope>
</reference>
<evidence type="ECO:0000313" key="1">
    <source>
        <dbReference type="EMBL" id="CAD6252564.1"/>
    </source>
</evidence>
<protein>
    <recommendedName>
        <fullName evidence="3">DUF4219 domain-containing protein</fullName>
    </recommendedName>
</protein>
<dbReference type="PANTHER" id="PTHR35317:SF38">
    <property type="entry name" value="RNA-DIRECTED DNA POLYMERASE"/>
    <property type="match status" value="1"/>
</dbReference>
<sequence>MGDGKTDMDKTFTPTANLTWPVLTRSNYHGWASHIQCNLEGLNLWDVIEKGENAERRQDRLALGSMLRGVPTEMHSMLLNKKMAKEAWEAIKTMRLGADRVKEVNAQKLLGEFEAMAFKPGESIDDFKAR</sequence>
<gene>
    <name evidence="1" type="ORF">NCGR_LOCUS36213</name>
</gene>
<evidence type="ECO:0000313" key="2">
    <source>
        <dbReference type="Proteomes" id="UP000604825"/>
    </source>
</evidence>
<dbReference type="AlphaFoldDB" id="A0A811Q774"/>
<proteinExistence type="predicted"/>
<dbReference type="EMBL" id="CAJGYO010000009">
    <property type="protein sequence ID" value="CAD6252564.1"/>
    <property type="molecule type" value="Genomic_DNA"/>
</dbReference>
<evidence type="ECO:0008006" key="3">
    <source>
        <dbReference type="Google" id="ProtNLM"/>
    </source>
</evidence>
<organism evidence="1 2">
    <name type="scientific">Miscanthus lutarioriparius</name>
    <dbReference type="NCBI Taxonomy" id="422564"/>
    <lineage>
        <taxon>Eukaryota</taxon>
        <taxon>Viridiplantae</taxon>
        <taxon>Streptophyta</taxon>
        <taxon>Embryophyta</taxon>
        <taxon>Tracheophyta</taxon>
        <taxon>Spermatophyta</taxon>
        <taxon>Magnoliopsida</taxon>
        <taxon>Liliopsida</taxon>
        <taxon>Poales</taxon>
        <taxon>Poaceae</taxon>
        <taxon>PACMAD clade</taxon>
        <taxon>Panicoideae</taxon>
        <taxon>Andropogonodae</taxon>
        <taxon>Andropogoneae</taxon>
        <taxon>Saccharinae</taxon>
        <taxon>Miscanthus</taxon>
    </lineage>
</organism>
<dbReference type="PANTHER" id="PTHR35317">
    <property type="entry name" value="OS04G0629600 PROTEIN"/>
    <property type="match status" value="1"/>
</dbReference>
<dbReference type="Proteomes" id="UP000604825">
    <property type="component" value="Unassembled WGS sequence"/>
</dbReference>